<keyword evidence="3" id="KW-1185">Reference proteome</keyword>
<gene>
    <name evidence="2" type="ORF">SAMN05444339_1237</name>
</gene>
<dbReference type="EMBL" id="FQUE01000023">
    <property type="protein sequence ID" value="SHF93090.1"/>
    <property type="molecule type" value="Genomic_DNA"/>
</dbReference>
<feature type="transmembrane region" description="Helical" evidence="1">
    <location>
        <begin position="62"/>
        <end position="80"/>
    </location>
</feature>
<evidence type="ECO:0000313" key="3">
    <source>
        <dbReference type="Proteomes" id="UP000183987"/>
    </source>
</evidence>
<evidence type="ECO:0000256" key="1">
    <source>
        <dbReference type="SAM" id="Phobius"/>
    </source>
</evidence>
<dbReference type="STRING" id="366533.SAMN05444339_1237"/>
<accession>A0A1M5FNI3</accession>
<organism evidence="2 3">
    <name type="scientific">Loktanella atrilutea</name>
    <dbReference type="NCBI Taxonomy" id="366533"/>
    <lineage>
        <taxon>Bacteria</taxon>
        <taxon>Pseudomonadati</taxon>
        <taxon>Pseudomonadota</taxon>
        <taxon>Alphaproteobacteria</taxon>
        <taxon>Rhodobacterales</taxon>
        <taxon>Roseobacteraceae</taxon>
        <taxon>Loktanella</taxon>
    </lineage>
</organism>
<protein>
    <submittedName>
        <fullName evidence="2">Uncharacterized protein</fullName>
    </submittedName>
</protein>
<reference evidence="3" key="1">
    <citation type="submission" date="2016-11" db="EMBL/GenBank/DDBJ databases">
        <authorList>
            <person name="Varghese N."/>
            <person name="Submissions S."/>
        </authorList>
    </citation>
    <scope>NUCLEOTIDE SEQUENCE [LARGE SCALE GENOMIC DNA]</scope>
    <source>
        <strain evidence="3">DSM 29326</strain>
    </source>
</reference>
<keyword evidence="1" id="KW-1133">Transmembrane helix</keyword>
<dbReference type="AlphaFoldDB" id="A0A1M5FNI3"/>
<proteinExistence type="predicted"/>
<keyword evidence="1" id="KW-0812">Transmembrane</keyword>
<dbReference type="Proteomes" id="UP000183987">
    <property type="component" value="Unassembled WGS sequence"/>
</dbReference>
<name>A0A1M5FNI3_LOKAT</name>
<sequence>MRRALTCRWLLRLLAMVFVLALILFAIGRLGLFGAHRDPLSAVFLIPLGLPWVLLSDRLPDPLWPIAAALAPLLNLALLARLCPWTARRDGAASPERNE</sequence>
<dbReference type="OrthoDB" id="7510603at2"/>
<dbReference type="RefSeq" id="WP_072858957.1">
    <property type="nucleotide sequence ID" value="NZ_FQUE01000023.1"/>
</dbReference>
<feature type="transmembrane region" description="Helical" evidence="1">
    <location>
        <begin position="9"/>
        <end position="32"/>
    </location>
</feature>
<evidence type="ECO:0000313" key="2">
    <source>
        <dbReference type="EMBL" id="SHF93090.1"/>
    </source>
</evidence>
<keyword evidence="1" id="KW-0472">Membrane</keyword>